<reference evidence="2 3" key="1">
    <citation type="submission" date="2016-10" db="EMBL/GenBank/DDBJ databases">
        <authorList>
            <person name="de Groot N.N."/>
        </authorList>
    </citation>
    <scope>NUCLEOTIDE SEQUENCE [LARGE SCALE GENOMIC DNA]</scope>
    <source>
        <strain evidence="2 3">CGMCC 1.7666</strain>
    </source>
</reference>
<accession>A0A1G5BBS4</accession>
<dbReference type="EMBL" id="FMVJ01000002">
    <property type="protein sequence ID" value="SCX87549.1"/>
    <property type="molecule type" value="Genomic_DNA"/>
</dbReference>
<feature type="transmembrane region" description="Helical" evidence="1">
    <location>
        <begin position="26"/>
        <end position="43"/>
    </location>
</feature>
<evidence type="ECO:0000313" key="3">
    <source>
        <dbReference type="Proteomes" id="UP000199569"/>
    </source>
</evidence>
<protein>
    <submittedName>
        <fullName evidence="2">Uncharacterized membrane protein YhaH, DUF805 family</fullName>
    </submittedName>
</protein>
<dbReference type="InterPro" id="IPR008523">
    <property type="entry name" value="DUF805"/>
</dbReference>
<gene>
    <name evidence="2" type="ORF">SAMN02927923_00188</name>
</gene>
<dbReference type="AlphaFoldDB" id="A0A1G5BBS4"/>
<dbReference type="PANTHER" id="PTHR34980:SF2">
    <property type="entry name" value="INNER MEMBRANE PROTEIN YHAH-RELATED"/>
    <property type="match status" value="1"/>
</dbReference>
<sequence>MDFGQSVSTCLSKYATFSGRASRSEYWWFALFTILISIVAQILDALLAVSIGIVGLDMIATFGLLIPSIAVATRRLHDIDRSGWWQLLLFVPLVGWIVLLVWYCTRGNVGPNRFGADPLSAPATRAGIQPAA</sequence>
<organism evidence="2 3">
    <name type="scientific">Microvirga guangxiensis</name>
    <dbReference type="NCBI Taxonomy" id="549386"/>
    <lineage>
        <taxon>Bacteria</taxon>
        <taxon>Pseudomonadati</taxon>
        <taxon>Pseudomonadota</taxon>
        <taxon>Alphaproteobacteria</taxon>
        <taxon>Hyphomicrobiales</taxon>
        <taxon>Methylobacteriaceae</taxon>
        <taxon>Microvirga</taxon>
    </lineage>
</organism>
<keyword evidence="1" id="KW-0472">Membrane</keyword>
<evidence type="ECO:0000256" key="1">
    <source>
        <dbReference type="SAM" id="Phobius"/>
    </source>
</evidence>
<evidence type="ECO:0000313" key="2">
    <source>
        <dbReference type="EMBL" id="SCX87549.1"/>
    </source>
</evidence>
<name>A0A1G5BBS4_9HYPH</name>
<keyword evidence="3" id="KW-1185">Reference proteome</keyword>
<dbReference type="OrthoDB" id="9812349at2"/>
<keyword evidence="1" id="KW-0812">Transmembrane</keyword>
<dbReference type="PANTHER" id="PTHR34980">
    <property type="entry name" value="INNER MEMBRANE PROTEIN-RELATED-RELATED"/>
    <property type="match status" value="1"/>
</dbReference>
<feature type="transmembrane region" description="Helical" evidence="1">
    <location>
        <begin position="49"/>
        <end position="72"/>
    </location>
</feature>
<keyword evidence="1" id="KW-1133">Transmembrane helix</keyword>
<dbReference type="RefSeq" id="WP_091128327.1">
    <property type="nucleotide sequence ID" value="NZ_FMVJ01000002.1"/>
</dbReference>
<dbReference type="STRING" id="549386.SAMN02927923_00188"/>
<dbReference type="GO" id="GO:0005886">
    <property type="term" value="C:plasma membrane"/>
    <property type="evidence" value="ECO:0007669"/>
    <property type="project" value="TreeGrafter"/>
</dbReference>
<feature type="transmembrane region" description="Helical" evidence="1">
    <location>
        <begin position="84"/>
        <end position="103"/>
    </location>
</feature>
<dbReference type="Proteomes" id="UP000199569">
    <property type="component" value="Unassembled WGS sequence"/>
</dbReference>
<proteinExistence type="predicted"/>
<dbReference type="Pfam" id="PF05656">
    <property type="entry name" value="DUF805"/>
    <property type="match status" value="1"/>
</dbReference>